<dbReference type="Proteomes" id="UP000814176">
    <property type="component" value="Unassembled WGS sequence"/>
</dbReference>
<evidence type="ECO:0000313" key="3">
    <source>
        <dbReference type="Proteomes" id="UP000814176"/>
    </source>
</evidence>
<dbReference type="InterPro" id="IPR045341">
    <property type="entry name" value="DUF6532"/>
</dbReference>
<feature type="domain" description="DUF6532" evidence="1">
    <location>
        <begin position="55"/>
        <end position="251"/>
    </location>
</feature>
<sequence>MDIKPQSSVIQQVIHHSYAIGDCIMVFGSSYSIGNAPDLNFVTSKHTVMEKAGLDAVALTALIRAAEMLGYDDDYDIADRLERGSHDDYTKPLTNYVAHRLSLFRSAVKRAVTPPVTYAYDLGRVTRVSSPSPSSGSLLQDMNYIYPWSATNGFDRRAPYENTAIQEALRAAFFTQQQYHHVGLQNSNEFKSSLEDAPSAELEIPAEMLSLAMTAVESVISDHNLNLIKPTDFNATSSSAYRAHLVRLTDFQRARPKRYHRVMHSLFVAATTGHAMHPGANNGEAIDWAGIPDE</sequence>
<proteinExistence type="predicted"/>
<reference evidence="2 3" key="1">
    <citation type="journal article" date="2021" name="Environ. Microbiol.">
        <title>Gene family expansions and transcriptome signatures uncover fungal adaptations to wood decay.</title>
        <authorList>
            <person name="Hage H."/>
            <person name="Miyauchi S."/>
            <person name="Viragh M."/>
            <person name="Drula E."/>
            <person name="Min B."/>
            <person name="Chaduli D."/>
            <person name="Navarro D."/>
            <person name="Favel A."/>
            <person name="Norest M."/>
            <person name="Lesage-Meessen L."/>
            <person name="Balint B."/>
            <person name="Merenyi Z."/>
            <person name="de Eugenio L."/>
            <person name="Morin E."/>
            <person name="Martinez A.T."/>
            <person name="Baldrian P."/>
            <person name="Stursova M."/>
            <person name="Martinez M.J."/>
            <person name="Novotny C."/>
            <person name="Magnuson J.K."/>
            <person name="Spatafora J.W."/>
            <person name="Maurice S."/>
            <person name="Pangilinan J."/>
            <person name="Andreopoulos W."/>
            <person name="LaButti K."/>
            <person name="Hundley H."/>
            <person name="Na H."/>
            <person name="Kuo A."/>
            <person name="Barry K."/>
            <person name="Lipzen A."/>
            <person name="Henrissat B."/>
            <person name="Riley R."/>
            <person name="Ahrendt S."/>
            <person name="Nagy L.G."/>
            <person name="Grigoriev I.V."/>
            <person name="Martin F."/>
            <person name="Rosso M.N."/>
        </authorList>
    </citation>
    <scope>NUCLEOTIDE SEQUENCE [LARGE SCALE GENOMIC DNA]</scope>
    <source>
        <strain evidence="2 3">CIRM-BRFM 1785</strain>
    </source>
</reference>
<comment type="caution">
    <text evidence="2">The sequence shown here is derived from an EMBL/GenBank/DDBJ whole genome shotgun (WGS) entry which is preliminary data.</text>
</comment>
<gene>
    <name evidence="2" type="ORF">C8Q71DRAFT_749073</name>
</gene>
<keyword evidence="3" id="KW-1185">Reference proteome</keyword>
<protein>
    <recommendedName>
        <fullName evidence="1">DUF6532 domain-containing protein</fullName>
    </recommendedName>
</protein>
<dbReference type="Pfam" id="PF20149">
    <property type="entry name" value="DUF6532"/>
    <property type="match status" value="1"/>
</dbReference>
<accession>A0ABQ8KMB7</accession>
<dbReference type="RefSeq" id="XP_047781111.1">
    <property type="nucleotide sequence ID" value="XM_047923184.1"/>
</dbReference>
<evidence type="ECO:0000259" key="1">
    <source>
        <dbReference type="Pfam" id="PF20149"/>
    </source>
</evidence>
<dbReference type="EMBL" id="JADCUA010000006">
    <property type="protein sequence ID" value="KAH9839356.1"/>
    <property type="molecule type" value="Genomic_DNA"/>
</dbReference>
<organism evidence="2 3">
    <name type="scientific">Rhodofomes roseus</name>
    <dbReference type="NCBI Taxonomy" id="34475"/>
    <lineage>
        <taxon>Eukaryota</taxon>
        <taxon>Fungi</taxon>
        <taxon>Dikarya</taxon>
        <taxon>Basidiomycota</taxon>
        <taxon>Agaricomycotina</taxon>
        <taxon>Agaricomycetes</taxon>
        <taxon>Polyporales</taxon>
        <taxon>Rhodofomes</taxon>
    </lineage>
</organism>
<dbReference type="GeneID" id="72003916"/>
<evidence type="ECO:0000313" key="2">
    <source>
        <dbReference type="EMBL" id="KAH9839356.1"/>
    </source>
</evidence>
<name>A0ABQ8KMB7_9APHY</name>